<keyword evidence="2 3" id="KW-0408">Iron</keyword>
<dbReference type="Pfam" id="PF03171">
    <property type="entry name" value="2OG-FeII_Oxy"/>
    <property type="match status" value="1"/>
</dbReference>
<evidence type="ECO:0000256" key="3">
    <source>
        <dbReference type="RuleBase" id="RU003682"/>
    </source>
</evidence>
<dbReference type="InterPro" id="IPR044861">
    <property type="entry name" value="IPNS-like_FE2OG_OXY"/>
</dbReference>
<dbReference type="InterPro" id="IPR027443">
    <property type="entry name" value="IPNS-like_sf"/>
</dbReference>
<reference evidence="5 6" key="1">
    <citation type="journal article" date="2011" name="Science">
        <title>The Selaginella genome identifies genetic changes associated with the evolution of vascular plants.</title>
        <authorList>
            <person name="Banks J.A."/>
            <person name="Nishiyama T."/>
            <person name="Hasebe M."/>
            <person name="Bowman J.L."/>
            <person name="Gribskov M."/>
            <person name="dePamphilis C."/>
            <person name="Albert V.A."/>
            <person name="Aono N."/>
            <person name="Aoyama T."/>
            <person name="Ambrose B.A."/>
            <person name="Ashton N.W."/>
            <person name="Axtell M.J."/>
            <person name="Barker E."/>
            <person name="Barker M.S."/>
            <person name="Bennetzen J.L."/>
            <person name="Bonawitz N.D."/>
            <person name="Chapple C."/>
            <person name="Cheng C."/>
            <person name="Correa L.G."/>
            <person name="Dacre M."/>
            <person name="DeBarry J."/>
            <person name="Dreyer I."/>
            <person name="Elias M."/>
            <person name="Engstrom E.M."/>
            <person name="Estelle M."/>
            <person name="Feng L."/>
            <person name="Finet C."/>
            <person name="Floyd S.K."/>
            <person name="Frommer W.B."/>
            <person name="Fujita T."/>
            <person name="Gramzow L."/>
            <person name="Gutensohn M."/>
            <person name="Harholt J."/>
            <person name="Hattori M."/>
            <person name="Heyl A."/>
            <person name="Hirai T."/>
            <person name="Hiwatashi Y."/>
            <person name="Ishikawa M."/>
            <person name="Iwata M."/>
            <person name="Karol K.G."/>
            <person name="Koehler B."/>
            <person name="Kolukisaoglu U."/>
            <person name="Kubo M."/>
            <person name="Kurata T."/>
            <person name="Lalonde S."/>
            <person name="Li K."/>
            <person name="Li Y."/>
            <person name="Litt A."/>
            <person name="Lyons E."/>
            <person name="Manning G."/>
            <person name="Maruyama T."/>
            <person name="Michael T.P."/>
            <person name="Mikami K."/>
            <person name="Miyazaki S."/>
            <person name="Morinaga S."/>
            <person name="Murata T."/>
            <person name="Mueller-Roeber B."/>
            <person name="Nelson D.R."/>
            <person name="Obara M."/>
            <person name="Oguri Y."/>
            <person name="Olmstead R.G."/>
            <person name="Onodera N."/>
            <person name="Petersen B.L."/>
            <person name="Pils B."/>
            <person name="Prigge M."/>
            <person name="Rensing S.A."/>
            <person name="Riano-Pachon D.M."/>
            <person name="Roberts A.W."/>
            <person name="Sato Y."/>
            <person name="Scheller H.V."/>
            <person name="Schulz B."/>
            <person name="Schulz C."/>
            <person name="Shakirov E.V."/>
            <person name="Shibagaki N."/>
            <person name="Shinohara N."/>
            <person name="Shippen D.E."/>
            <person name="Soerensen I."/>
            <person name="Sotooka R."/>
            <person name="Sugimoto N."/>
            <person name="Sugita M."/>
            <person name="Sumikawa N."/>
            <person name="Tanurdzic M."/>
            <person name="Theissen G."/>
            <person name="Ulvskov P."/>
            <person name="Wakazuki S."/>
            <person name="Weng J.K."/>
            <person name="Willats W.W."/>
            <person name="Wipf D."/>
            <person name="Wolf P.G."/>
            <person name="Yang L."/>
            <person name="Zimmer A.D."/>
            <person name="Zhu Q."/>
            <person name="Mitros T."/>
            <person name="Hellsten U."/>
            <person name="Loque D."/>
            <person name="Otillar R."/>
            <person name="Salamov A."/>
            <person name="Schmutz J."/>
            <person name="Shapiro H."/>
            <person name="Lindquist E."/>
            <person name="Lucas S."/>
            <person name="Rokhsar D."/>
            <person name="Grigoriev I.V."/>
        </authorList>
    </citation>
    <scope>NUCLEOTIDE SEQUENCE [LARGE SCALE GENOMIC DNA]</scope>
</reference>
<name>D8T2Y1_SELML</name>
<dbReference type="InterPro" id="IPR026992">
    <property type="entry name" value="DIOX_N"/>
</dbReference>
<dbReference type="KEGG" id="smo:SELMODRAFT_452990"/>
<dbReference type="AlphaFoldDB" id="D8T2Y1"/>
<evidence type="ECO:0000256" key="2">
    <source>
        <dbReference type="ARBA" id="ARBA00023004"/>
    </source>
</evidence>
<dbReference type="Gene3D" id="2.60.120.330">
    <property type="entry name" value="B-lactam Antibiotic, Isopenicillin N Synthase, Chain"/>
    <property type="match status" value="1"/>
</dbReference>
<dbReference type="Proteomes" id="UP000001514">
    <property type="component" value="Unassembled WGS sequence"/>
</dbReference>
<dbReference type="SUPFAM" id="SSF51197">
    <property type="entry name" value="Clavaminate synthase-like"/>
    <property type="match status" value="1"/>
</dbReference>
<dbReference type="eggNOG" id="KOG0143">
    <property type="taxonomic scope" value="Eukaryota"/>
</dbReference>
<protein>
    <submittedName>
        <fullName evidence="5">2-oxoacid-dependent dioxygenase</fullName>
    </submittedName>
</protein>
<evidence type="ECO:0000313" key="5">
    <source>
        <dbReference type="EMBL" id="EFJ08930.1"/>
    </source>
</evidence>
<dbReference type="InParanoid" id="D8T2Y1"/>
<comment type="similarity">
    <text evidence="3">Belongs to the iron/ascorbate-dependent oxidoreductase family.</text>
</comment>
<dbReference type="InterPro" id="IPR005123">
    <property type="entry name" value="Oxoglu/Fe-dep_dioxygenase_dom"/>
</dbReference>
<accession>D8T2Y1</accession>
<proteinExistence type="inferred from homology"/>
<dbReference type="GO" id="GO:0046872">
    <property type="term" value="F:metal ion binding"/>
    <property type="evidence" value="ECO:0007669"/>
    <property type="project" value="UniProtKB-KW"/>
</dbReference>
<keyword evidence="6" id="KW-1185">Reference proteome</keyword>
<dbReference type="PANTHER" id="PTHR47990">
    <property type="entry name" value="2-OXOGLUTARATE (2OG) AND FE(II)-DEPENDENT OXYGENASE SUPERFAMILY PROTEIN-RELATED"/>
    <property type="match status" value="1"/>
</dbReference>
<dbReference type="Gramene" id="EFJ08930">
    <property type="protein sequence ID" value="EFJ08930"/>
    <property type="gene ID" value="SELMODRAFT_452990"/>
</dbReference>
<organism evidence="6">
    <name type="scientific">Selaginella moellendorffii</name>
    <name type="common">Spikemoss</name>
    <dbReference type="NCBI Taxonomy" id="88036"/>
    <lineage>
        <taxon>Eukaryota</taxon>
        <taxon>Viridiplantae</taxon>
        <taxon>Streptophyta</taxon>
        <taxon>Embryophyta</taxon>
        <taxon>Tracheophyta</taxon>
        <taxon>Lycopodiopsida</taxon>
        <taxon>Selaginellales</taxon>
        <taxon>Selaginellaceae</taxon>
        <taxon>Selaginella</taxon>
    </lineage>
</organism>
<evidence type="ECO:0000259" key="4">
    <source>
        <dbReference type="PROSITE" id="PS51471"/>
    </source>
</evidence>
<dbReference type="HOGENOM" id="CLU_010119_16_3_1"/>
<gene>
    <name evidence="5" type="ORF">SELMODRAFT_452990</name>
</gene>
<dbReference type="EMBL" id="GL377667">
    <property type="protein sequence ID" value="EFJ08930.1"/>
    <property type="molecule type" value="Genomic_DNA"/>
</dbReference>
<dbReference type="Pfam" id="PF14226">
    <property type="entry name" value="DIOX_N"/>
    <property type="match status" value="1"/>
</dbReference>
<keyword evidence="3" id="KW-0560">Oxidoreductase</keyword>
<evidence type="ECO:0000256" key="1">
    <source>
        <dbReference type="ARBA" id="ARBA00022723"/>
    </source>
</evidence>
<evidence type="ECO:0000313" key="6">
    <source>
        <dbReference type="Proteomes" id="UP000001514"/>
    </source>
</evidence>
<dbReference type="PROSITE" id="PS51471">
    <property type="entry name" value="FE2OG_OXY"/>
    <property type="match status" value="1"/>
</dbReference>
<dbReference type="PRINTS" id="PR00682">
    <property type="entry name" value="IPNSYNTHASE"/>
</dbReference>
<dbReference type="OMA" id="IHITHFA"/>
<dbReference type="GO" id="GO:0051213">
    <property type="term" value="F:dioxygenase activity"/>
    <property type="evidence" value="ECO:0007669"/>
    <property type="project" value="UniProtKB-KW"/>
</dbReference>
<keyword evidence="5" id="KW-0223">Dioxygenase</keyword>
<feature type="domain" description="Fe2OG dioxygenase" evidence="4">
    <location>
        <begin position="198"/>
        <end position="296"/>
    </location>
</feature>
<sequence>MGVVALESFEPALTPSLDHRDSHHSDQEIPSIDLLPFFEPDSSPGIAAGRERIIQEIARACEEWGFFQVVNHGLDCDLITQSLRASKDFFDLSMEEKMKVRPPPGTCPVPMGFCHNSGIDGLVERKEHLFFFAEDGSPTKSPDSFSKYNVWPVKPQNFSIVRERLIVEGQRTAIFLLSLISRSLGLPDNFLYEHYKEKMNALIMLFYPVSDIPEDIGLHKHQDGNILSVVAQNETEGLQVLKDDKWITVKPRTGSLVVNVGDIVQVWSNDRYKSVQHRVINNDQNVRYSFAFSCVPGVSTLVAPLPQFTSEIQQAPRYREFQYGEYMMYRFENKKIVSKNSEEITIKYYSTAEE</sequence>
<keyword evidence="1 3" id="KW-0479">Metal-binding</keyword>
<dbReference type="InterPro" id="IPR050231">
    <property type="entry name" value="Iron_ascorbate_oxido_reductase"/>
</dbReference>